<evidence type="ECO:0000256" key="5">
    <source>
        <dbReference type="ARBA" id="ARBA00023136"/>
    </source>
</evidence>
<evidence type="ECO:0000256" key="7">
    <source>
        <dbReference type="SAM" id="MobiDB-lite"/>
    </source>
</evidence>
<comment type="similarity">
    <text evidence="2 6">Belongs to the sodium:solute symporter (SSF) (TC 2.A.21) family.</text>
</comment>
<keyword evidence="10" id="KW-1185">Reference proteome</keyword>
<feature type="transmembrane region" description="Helical" evidence="8">
    <location>
        <begin position="576"/>
        <end position="595"/>
    </location>
</feature>
<dbReference type="PROSITE" id="PS50283">
    <property type="entry name" value="NA_SOLUT_SYMP_3"/>
    <property type="match status" value="1"/>
</dbReference>
<dbReference type="PANTHER" id="PTHR46154:SF3">
    <property type="entry name" value="DUR32P"/>
    <property type="match status" value="1"/>
</dbReference>
<accession>A0A443I014</accession>
<dbReference type="Proteomes" id="UP000283841">
    <property type="component" value="Unassembled WGS sequence"/>
</dbReference>
<feature type="transmembrane region" description="Helical" evidence="8">
    <location>
        <begin position="256"/>
        <end position="276"/>
    </location>
</feature>
<dbReference type="VEuPathDB" id="FungiDB:C8Q69DRAFT_135128"/>
<feature type="transmembrane region" description="Helical" evidence="8">
    <location>
        <begin position="135"/>
        <end position="161"/>
    </location>
</feature>
<comment type="subcellular location">
    <subcellularLocation>
        <location evidence="1">Membrane</location>
        <topology evidence="1">Multi-pass membrane protein</topology>
    </subcellularLocation>
</comment>
<comment type="caution">
    <text evidence="9">The sequence shown here is derived from an EMBL/GenBank/DDBJ whole genome shotgun (WGS) entry which is preliminary data.</text>
</comment>
<dbReference type="STRING" id="264951.A0A443I014"/>
<feature type="transmembrane region" description="Helical" evidence="8">
    <location>
        <begin position="401"/>
        <end position="423"/>
    </location>
</feature>
<feature type="transmembrane region" description="Helical" evidence="8">
    <location>
        <begin position="92"/>
        <end position="114"/>
    </location>
</feature>
<dbReference type="CDD" id="cd11476">
    <property type="entry name" value="SLC5sbd_DUR3"/>
    <property type="match status" value="1"/>
</dbReference>
<dbReference type="InterPro" id="IPR031155">
    <property type="entry name" value="DUR"/>
</dbReference>
<feature type="transmembrane region" description="Helical" evidence="8">
    <location>
        <begin position="297"/>
        <end position="317"/>
    </location>
</feature>
<protein>
    <submittedName>
        <fullName evidence="9">Putative urea active transporter</fullName>
    </submittedName>
</protein>
<dbReference type="GO" id="GO:0005886">
    <property type="term" value="C:plasma membrane"/>
    <property type="evidence" value="ECO:0007669"/>
    <property type="project" value="TreeGrafter"/>
</dbReference>
<feature type="transmembrane region" description="Helical" evidence="8">
    <location>
        <begin position="615"/>
        <end position="634"/>
    </location>
</feature>
<dbReference type="AlphaFoldDB" id="A0A443I014"/>
<feature type="transmembrane region" description="Helical" evidence="8">
    <location>
        <begin position="429"/>
        <end position="451"/>
    </location>
</feature>
<feature type="transmembrane region" description="Helical" evidence="8">
    <location>
        <begin position="497"/>
        <end position="517"/>
    </location>
</feature>
<dbReference type="Pfam" id="PF00474">
    <property type="entry name" value="SSF"/>
    <property type="match status" value="1"/>
</dbReference>
<evidence type="ECO:0000313" key="9">
    <source>
        <dbReference type="EMBL" id="RWQ97405.1"/>
    </source>
</evidence>
<keyword evidence="4 8" id="KW-1133">Transmembrane helix</keyword>
<dbReference type="InterPro" id="IPR038377">
    <property type="entry name" value="Na/Glc_symporter_sf"/>
</dbReference>
<evidence type="ECO:0000313" key="10">
    <source>
        <dbReference type="Proteomes" id="UP000283841"/>
    </source>
</evidence>
<gene>
    <name evidence="9" type="ORF">C8Q69DRAFT_135128</name>
</gene>
<dbReference type="InterPro" id="IPR001734">
    <property type="entry name" value="Na/solute_symporter"/>
</dbReference>
<evidence type="ECO:0000256" key="1">
    <source>
        <dbReference type="ARBA" id="ARBA00004141"/>
    </source>
</evidence>
<keyword evidence="3 8" id="KW-0812">Transmembrane</keyword>
<dbReference type="EMBL" id="RCNU01000002">
    <property type="protein sequence ID" value="RWQ97405.1"/>
    <property type="molecule type" value="Genomic_DNA"/>
</dbReference>
<feature type="compositionally biased region" description="Basic and acidic residues" evidence="7">
    <location>
        <begin position="677"/>
        <end position="694"/>
    </location>
</feature>
<dbReference type="PANTHER" id="PTHR46154">
    <property type="match status" value="1"/>
</dbReference>
<feature type="transmembrane region" description="Helical" evidence="8">
    <location>
        <begin position="197"/>
        <end position="216"/>
    </location>
</feature>
<dbReference type="GO" id="GO:0015204">
    <property type="term" value="F:urea transmembrane transporter activity"/>
    <property type="evidence" value="ECO:0007669"/>
    <property type="project" value="InterPro"/>
</dbReference>
<dbReference type="Gene3D" id="1.20.1730.10">
    <property type="entry name" value="Sodium/glucose cotransporter"/>
    <property type="match status" value="1"/>
</dbReference>
<feature type="transmembrane region" description="Helical" evidence="8">
    <location>
        <begin position="12"/>
        <end position="36"/>
    </location>
</feature>
<sequence>MSGESLVPLPQGAGYGVVVGVGLAFGIGMVGVNKFLEKFLLEKSDHTEMFMVANRSVGTGLTASAVISSWMWATAIIWTAAQGYLYGIAAPFWYAAGVSIQIALMTVLAIHAKVKVPNGHTVLEIVRLRYGTPAHVIYIFLCFVTNLLSVTSMILGAAGVITALTGMHIVASTFLLPLGVVVYTVSGGLKATFLTDYVHTLIVMVILCFLTVKTFTNPAITDLSSFYDILVAADKTRNIEGNYQGSILSFKSKSSIIFGLVHSFGDFALVIMDTSFWQKGFAADTAATMPGYMLGGISYFAVPWAVGTTAGLAAIGLENTPIFPTYPRKMTTSEINAGYVLPYTVMAIAGKGGAFSLLLVVFMCVTSTTSAELIAVSSIFSFDVYRTYINPKAHDKQVIRVSHWSVIAFGIFASAFATALHYGGIDLNWMGYFLATIICPGMFPLAFTILWKQQSAAAATIAPILGLASGIAVWLGTAYAYAGELTVMSTEAQLPCLWGALTSTFSSAIYSVIITYIKPQNFDWRVFLLLNEVKDSYSEDSSSTGPEATNPIADTQDLDSVQHPYPPEELNRMKRAGIIASVFSVIVGLVTWVVWPLPLYRDYIFTKSFFSGWTVVSEIWLFFCLLVASVYPIVDGRDVLLKAARLAWQSITAKGEGQYQPEERKGAHDQSSSSGVDDERNEKVPAGVEDKSKNIDVVSVS</sequence>
<feature type="transmembrane region" description="Helical" evidence="8">
    <location>
        <begin position="57"/>
        <end position="80"/>
    </location>
</feature>
<proteinExistence type="inferred from homology"/>
<evidence type="ECO:0000256" key="8">
    <source>
        <dbReference type="SAM" id="Phobius"/>
    </source>
</evidence>
<evidence type="ECO:0000256" key="2">
    <source>
        <dbReference type="ARBA" id="ARBA00006434"/>
    </source>
</evidence>
<keyword evidence="5 8" id="KW-0472">Membrane</keyword>
<feature type="transmembrane region" description="Helical" evidence="8">
    <location>
        <begin position="167"/>
        <end position="185"/>
    </location>
</feature>
<feature type="region of interest" description="Disordered" evidence="7">
    <location>
        <begin position="655"/>
        <end position="701"/>
    </location>
</feature>
<evidence type="ECO:0000256" key="6">
    <source>
        <dbReference type="RuleBase" id="RU362091"/>
    </source>
</evidence>
<dbReference type="RefSeq" id="XP_028487050.1">
    <property type="nucleotide sequence ID" value="XM_028625354.1"/>
</dbReference>
<reference evidence="9 10" key="1">
    <citation type="journal article" date="2018" name="Front. Microbiol.">
        <title>Genomic and genetic insights into a cosmopolitan fungus, Paecilomyces variotii (Eurotiales).</title>
        <authorList>
            <person name="Urquhart A.S."/>
            <person name="Mondo S.J."/>
            <person name="Makela M.R."/>
            <person name="Hane J.K."/>
            <person name="Wiebenga A."/>
            <person name="He G."/>
            <person name="Mihaltcheva S."/>
            <person name="Pangilinan J."/>
            <person name="Lipzen A."/>
            <person name="Barry K."/>
            <person name="de Vries R.P."/>
            <person name="Grigoriev I.V."/>
            <person name="Idnurm A."/>
        </authorList>
    </citation>
    <scope>NUCLEOTIDE SEQUENCE [LARGE SCALE GENOMIC DNA]</scope>
    <source>
        <strain evidence="9 10">CBS 101075</strain>
    </source>
</reference>
<evidence type="ECO:0000256" key="3">
    <source>
        <dbReference type="ARBA" id="ARBA00022692"/>
    </source>
</evidence>
<organism evidence="9 10">
    <name type="scientific">Byssochlamys spectabilis</name>
    <name type="common">Paecilomyces variotii</name>
    <dbReference type="NCBI Taxonomy" id="264951"/>
    <lineage>
        <taxon>Eukaryota</taxon>
        <taxon>Fungi</taxon>
        <taxon>Dikarya</taxon>
        <taxon>Ascomycota</taxon>
        <taxon>Pezizomycotina</taxon>
        <taxon>Eurotiomycetes</taxon>
        <taxon>Eurotiomycetidae</taxon>
        <taxon>Eurotiales</taxon>
        <taxon>Thermoascaceae</taxon>
        <taxon>Paecilomyces</taxon>
    </lineage>
</organism>
<evidence type="ECO:0000256" key="4">
    <source>
        <dbReference type="ARBA" id="ARBA00022989"/>
    </source>
</evidence>
<feature type="transmembrane region" description="Helical" evidence="8">
    <location>
        <begin position="458"/>
        <end position="482"/>
    </location>
</feature>
<feature type="region of interest" description="Disordered" evidence="7">
    <location>
        <begin position="537"/>
        <end position="560"/>
    </location>
</feature>
<dbReference type="GeneID" id="39594631"/>
<name>A0A443I014_BYSSP</name>